<feature type="non-terminal residue" evidence="1">
    <location>
        <position position="52"/>
    </location>
</feature>
<dbReference type="Gene3D" id="3.40.640.10">
    <property type="entry name" value="Type I PLP-dependent aspartate aminotransferase-like (Major domain)"/>
    <property type="match status" value="1"/>
</dbReference>
<name>A0A9P8V7V2_9PEZI</name>
<accession>A0A9P8V7V2</accession>
<dbReference type="OrthoDB" id="691673at2759"/>
<dbReference type="InterPro" id="IPR015421">
    <property type="entry name" value="PyrdxlP-dep_Trfase_major"/>
</dbReference>
<keyword evidence="2" id="KW-1185">Reference proteome</keyword>
<protein>
    <submittedName>
        <fullName evidence="1">Uncharacterized protein</fullName>
    </submittedName>
</protein>
<evidence type="ECO:0000313" key="1">
    <source>
        <dbReference type="EMBL" id="KAH6685480.1"/>
    </source>
</evidence>
<dbReference type="AlphaFoldDB" id="A0A9P8V7V2"/>
<dbReference type="Proteomes" id="UP000770015">
    <property type="component" value="Unassembled WGS sequence"/>
</dbReference>
<evidence type="ECO:0000313" key="2">
    <source>
        <dbReference type="Proteomes" id="UP000770015"/>
    </source>
</evidence>
<dbReference type="SUPFAM" id="SSF53383">
    <property type="entry name" value="PLP-dependent transferases"/>
    <property type="match status" value="1"/>
</dbReference>
<dbReference type="InterPro" id="IPR015424">
    <property type="entry name" value="PyrdxlP-dep_Trfase"/>
</dbReference>
<gene>
    <name evidence="1" type="ORF">F5X68DRAFT_210210</name>
</gene>
<organism evidence="1 2">
    <name type="scientific">Plectosphaerella plurivora</name>
    <dbReference type="NCBI Taxonomy" id="936078"/>
    <lineage>
        <taxon>Eukaryota</taxon>
        <taxon>Fungi</taxon>
        <taxon>Dikarya</taxon>
        <taxon>Ascomycota</taxon>
        <taxon>Pezizomycotina</taxon>
        <taxon>Sordariomycetes</taxon>
        <taxon>Hypocreomycetidae</taxon>
        <taxon>Glomerellales</taxon>
        <taxon>Plectosphaerellaceae</taxon>
        <taxon>Plectosphaerella</taxon>
    </lineage>
</organism>
<proteinExistence type="predicted"/>
<reference evidence="1" key="1">
    <citation type="journal article" date="2021" name="Nat. Commun.">
        <title>Genetic determinants of endophytism in the Arabidopsis root mycobiome.</title>
        <authorList>
            <person name="Mesny F."/>
            <person name="Miyauchi S."/>
            <person name="Thiergart T."/>
            <person name="Pickel B."/>
            <person name="Atanasova L."/>
            <person name="Karlsson M."/>
            <person name="Huettel B."/>
            <person name="Barry K.W."/>
            <person name="Haridas S."/>
            <person name="Chen C."/>
            <person name="Bauer D."/>
            <person name="Andreopoulos W."/>
            <person name="Pangilinan J."/>
            <person name="LaButti K."/>
            <person name="Riley R."/>
            <person name="Lipzen A."/>
            <person name="Clum A."/>
            <person name="Drula E."/>
            <person name="Henrissat B."/>
            <person name="Kohler A."/>
            <person name="Grigoriev I.V."/>
            <person name="Martin F.M."/>
            <person name="Hacquard S."/>
        </authorList>
    </citation>
    <scope>NUCLEOTIDE SEQUENCE</scope>
    <source>
        <strain evidence="1">MPI-SDFR-AT-0117</strain>
    </source>
</reference>
<comment type="caution">
    <text evidence="1">The sequence shown here is derived from an EMBL/GenBank/DDBJ whole genome shotgun (WGS) entry which is preliminary data.</text>
</comment>
<dbReference type="EMBL" id="JAGSXJ010000015">
    <property type="protein sequence ID" value="KAH6685480.1"/>
    <property type="molecule type" value="Genomic_DNA"/>
</dbReference>
<sequence length="52" mass="5609">IGARRPRVLYLVAVGSNPTGITISAARRREIYALSVQYGMIPALAEASHPFP</sequence>